<dbReference type="Pfam" id="PF09778">
    <property type="entry name" value="Guanylate_cyc_2"/>
    <property type="match status" value="1"/>
</dbReference>
<dbReference type="OrthoDB" id="206796at2759"/>
<proteinExistence type="predicted"/>
<keyword evidence="1" id="KW-1185">Reference proteome</keyword>
<name>A0A6J2JXJ4_BOMMA</name>
<protein>
    <submittedName>
        <fullName evidence="2">Protein GUCD1 isoform X1</fullName>
    </submittedName>
</protein>
<sequence length="235" mass="27535">MHVLPNKRTPTGQIGSVHIEHKVEHFQQRYYWDCGVSCIIMLLSNKQREDFLARFNEICEDEGFGESTWTIDLCYLLKRFHIKHCMYTILLGVNEDYRRHGYYDRIMHLDTQRVYSRFRDALDSGVQAVERSVSMKELVSHLTDRGPAIVLVDAGLLSCDLCKHNKLKAEFRRCFGSNYYRGHYVLLVGHTARRLLYRDPALSPRLCATAPRRLQQARLTSGTDHDIIFIYNSYR</sequence>
<dbReference type="AlphaFoldDB" id="A0A6J2JXJ4"/>
<dbReference type="PANTHER" id="PTHR31400">
    <property type="entry name" value="GUANYLYL CYCLASE DOMAIN CONTAINING PROTEIN 1 GUCD1"/>
    <property type="match status" value="1"/>
</dbReference>
<dbReference type="GeneID" id="114246309"/>
<accession>A0A6J2JXJ4</accession>
<dbReference type="PANTHER" id="PTHR31400:SF1">
    <property type="entry name" value="PROTEIN GUCD1"/>
    <property type="match status" value="1"/>
</dbReference>
<dbReference type="KEGG" id="bman:114246309"/>
<evidence type="ECO:0000313" key="2">
    <source>
        <dbReference type="RefSeq" id="XP_028034581.1"/>
    </source>
</evidence>
<reference evidence="2" key="1">
    <citation type="submission" date="2025-08" db="UniProtKB">
        <authorList>
            <consortium name="RefSeq"/>
        </authorList>
    </citation>
    <scope>IDENTIFICATION</scope>
    <source>
        <tissue evidence="2">Silk gland</tissue>
    </source>
</reference>
<gene>
    <name evidence="2" type="primary">LOC114246309</name>
</gene>
<dbReference type="Proteomes" id="UP000504629">
    <property type="component" value="Unplaced"/>
</dbReference>
<dbReference type="InterPro" id="IPR018616">
    <property type="entry name" value="GUCD1"/>
</dbReference>
<evidence type="ECO:0000313" key="1">
    <source>
        <dbReference type="Proteomes" id="UP000504629"/>
    </source>
</evidence>
<organism evidence="1 2">
    <name type="scientific">Bombyx mandarina</name>
    <name type="common">Wild silk moth</name>
    <name type="synonym">Wild silkworm</name>
    <dbReference type="NCBI Taxonomy" id="7092"/>
    <lineage>
        <taxon>Eukaryota</taxon>
        <taxon>Metazoa</taxon>
        <taxon>Ecdysozoa</taxon>
        <taxon>Arthropoda</taxon>
        <taxon>Hexapoda</taxon>
        <taxon>Insecta</taxon>
        <taxon>Pterygota</taxon>
        <taxon>Neoptera</taxon>
        <taxon>Endopterygota</taxon>
        <taxon>Lepidoptera</taxon>
        <taxon>Glossata</taxon>
        <taxon>Ditrysia</taxon>
        <taxon>Bombycoidea</taxon>
        <taxon>Bombycidae</taxon>
        <taxon>Bombycinae</taxon>
        <taxon>Bombyx</taxon>
    </lineage>
</organism>
<dbReference type="RefSeq" id="XP_028034581.1">
    <property type="nucleotide sequence ID" value="XM_028178780.1"/>
</dbReference>